<name>A0ABZ2L341_9BACT</name>
<feature type="compositionally biased region" description="Polar residues" evidence="1">
    <location>
        <begin position="1"/>
        <end position="10"/>
    </location>
</feature>
<gene>
    <name evidence="2" type="ORF">LVJ94_51770</name>
</gene>
<proteinExistence type="predicted"/>
<evidence type="ECO:0000313" key="3">
    <source>
        <dbReference type="Proteomes" id="UP001374803"/>
    </source>
</evidence>
<evidence type="ECO:0000313" key="2">
    <source>
        <dbReference type="EMBL" id="WXB05364.1"/>
    </source>
</evidence>
<feature type="compositionally biased region" description="Basic and acidic residues" evidence="1">
    <location>
        <begin position="26"/>
        <end position="38"/>
    </location>
</feature>
<sequence length="60" mass="6534">MNRKPSSAPTAQPPLAPETEPARFGLEPRARKSRDRGEAMPVPLFLAAAASTQGLEWRYG</sequence>
<evidence type="ECO:0000256" key="1">
    <source>
        <dbReference type="SAM" id="MobiDB-lite"/>
    </source>
</evidence>
<feature type="region of interest" description="Disordered" evidence="1">
    <location>
        <begin position="1"/>
        <end position="39"/>
    </location>
</feature>
<dbReference type="Proteomes" id="UP001374803">
    <property type="component" value="Chromosome"/>
</dbReference>
<reference evidence="2" key="1">
    <citation type="submission" date="2021-12" db="EMBL/GenBank/DDBJ databases">
        <title>Discovery of the Pendulisporaceae a myxobacterial family with distinct sporulation behavior and unique specialized metabolism.</title>
        <authorList>
            <person name="Garcia R."/>
            <person name="Popoff A."/>
            <person name="Bader C.D."/>
            <person name="Loehr J."/>
            <person name="Walesch S."/>
            <person name="Walt C."/>
            <person name="Boldt J."/>
            <person name="Bunk B."/>
            <person name="Haeckl F.J.F.P.J."/>
            <person name="Gunesch A.P."/>
            <person name="Birkelbach J."/>
            <person name="Nuebel U."/>
            <person name="Pietschmann T."/>
            <person name="Bach T."/>
            <person name="Mueller R."/>
        </authorList>
    </citation>
    <scope>NUCLEOTIDE SEQUENCE</scope>
    <source>
        <strain evidence="2">MSr11367</strain>
    </source>
</reference>
<keyword evidence="3" id="KW-1185">Reference proteome</keyword>
<dbReference type="EMBL" id="CP089983">
    <property type="protein sequence ID" value="WXB05364.1"/>
    <property type="molecule type" value="Genomic_DNA"/>
</dbReference>
<organism evidence="2 3">
    <name type="scientific">Pendulispora rubella</name>
    <dbReference type="NCBI Taxonomy" id="2741070"/>
    <lineage>
        <taxon>Bacteria</taxon>
        <taxon>Pseudomonadati</taxon>
        <taxon>Myxococcota</taxon>
        <taxon>Myxococcia</taxon>
        <taxon>Myxococcales</taxon>
        <taxon>Sorangiineae</taxon>
        <taxon>Pendulisporaceae</taxon>
        <taxon>Pendulispora</taxon>
    </lineage>
</organism>
<dbReference type="RefSeq" id="WP_394835008.1">
    <property type="nucleotide sequence ID" value="NZ_CP089929.1"/>
</dbReference>
<accession>A0ABZ2L341</accession>
<protein>
    <submittedName>
        <fullName evidence="2">Uncharacterized protein</fullName>
    </submittedName>
</protein>